<keyword evidence="2" id="KW-1185">Reference proteome</keyword>
<dbReference type="AlphaFoldDB" id="A0A1I2DJZ3"/>
<accession>A0A1I2DJZ3</accession>
<dbReference type="RefSeq" id="WP_245763992.1">
    <property type="nucleotide sequence ID" value="NZ_FONY01000007.1"/>
</dbReference>
<proteinExistence type="predicted"/>
<name>A0A1I2DJZ3_9BACT</name>
<gene>
    <name evidence="1" type="ORF">SAMN04488541_100751</name>
</gene>
<reference evidence="1 2" key="1">
    <citation type="submission" date="2016-10" db="EMBL/GenBank/DDBJ databases">
        <authorList>
            <person name="de Groot N.N."/>
        </authorList>
    </citation>
    <scope>NUCLEOTIDE SEQUENCE [LARGE SCALE GENOMIC DNA]</scope>
    <source>
        <strain>GEY</strain>
        <strain evidence="2">DSM 9560</strain>
    </source>
</reference>
<dbReference type="Proteomes" id="UP000199513">
    <property type="component" value="Unassembled WGS sequence"/>
</dbReference>
<evidence type="ECO:0000313" key="1">
    <source>
        <dbReference type="EMBL" id="SFE80836.1"/>
    </source>
</evidence>
<evidence type="ECO:0000313" key="2">
    <source>
        <dbReference type="Proteomes" id="UP000199513"/>
    </source>
</evidence>
<sequence>MTKKNKNLLFIYLCLHCATAYPQYYKGLKVSLDQRPPVQNVVLFYDKYDKGQGNTSIAHDDENIYKWSGETPYKHESWGYFDKEGKEVPYIKRDRDLGQTFTYTQTDKKYLKAITVQLGFGTNVVRSNMYGQPLSIQIMEVTGAARVNNNGSDSTMEAFHGFPHDRNGKEILSMRDDYLEGETYQTVAIFSGGRFPSKSDFGFTKGDTIAPNDAKLKGHYLTFTLPSEPRIRLEPNKNYAFLIMIDKKGKEVGFALANEYFGSYPFGHGIRRDGNGIFPPVPANVSKNFTHSANRKAYQAAHFPKNFKKRTAISPSTNGYPDVDTWRDLVFYVVCE</sequence>
<dbReference type="STRING" id="1003.SAMN04488541_100751"/>
<protein>
    <submittedName>
        <fullName evidence="1">Uncharacterized protein</fullName>
    </submittedName>
</protein>
<dbReference type="EMBL" id="FONY01000007">
    <property type="protein sequence ID" value="SFE80836.1"/>
    <property type="molecule type" value="Genomic_DNA"/>
</dbReference>
<organism evidence="1 2">
    <name type="scientific">Thermoflexibacter ruber</name>
    <dbReference type="NCBI Taxonomy" id="1003"/>
    <lineage>
        <taxon>Bacteria</taxon>
        <taxon>Pseudomonadati</taxon>
        <taxon>Bacteroidota</taxon>
        <taxon>Cytophagia</taxon>
        <taxon>Cytophagales</taxon>
        <taxon>Thermoflexibacteraceae</taxon>
        <taxon>Thermoflexibacter</taxon>
    </lineage>
</organism>